<protein>
    <submittedName>
        <fullName evidence="1">Uncharacterized protein</fullName>
    </submittedName>
</protein>
<dbReference type="AlphaFoldDB" id="F2F5N0"/>
<keyword evidence="2" id="KW-1185">Reference proteome</keyword>
<evidence type="ECO:0000313" key="2">
    <source>
        <dbReference type="Proteomes" id="UP000006691"/>
    </source>
</evidence>
<dbReference type="KEGG" id="siv:SSIL_2140"/>
<proteinExistence type="predicted"/>
<gene>
    <name evidence="1" type="ordered locus">SSIL_2140</name>
</gene>
<accession>F2F5N0</accession>
<reference evidence="1 2" key="2">
    <citation type="journal article" date="2012" name="J. Biosci. Bioeng.">
        <title>Complete genome sequence and characterization of the N-acylhomoserine lactone-degrading gene of the potato leaf-associated Solibacillus silvestris.</title>
        <authorList>
            <person name="Morohoshi T."/>
            <person name="Tominaga Y."/>
            <person name="Someya N."/>
            <person name="Ikeda T."/>
        </authorList>
    </citation>
    <scope>NUCLEOTIDE SEQUENCE [LARGE SCALE GENOMIC DNA]</scope>
    <source>
        <strain evidence="1 2">StLB046</strain>
    </source>
</reference>
<sequence length="55" mass="6452">MISPQTETVYYKDVMPIHSIELVNIHYIQPDLTMEMSYLSANYAMLHRGVYEITT</sequence>
<reference evidence="2" key="1">
    <citation type="submission" date="2011-04" db="EMBL/GenBank/DDBJ databases">
        <title>Genome sequence of Solibacillus silvestris StLB046.</title>
        <authorList>
            <person name="Morohoshi T."/>
            <person name="Someya N."/>
            <person name="Ikeda T."/>
        </authorList>
    </citation>
    <scope>NUCLEOTIDE SEQUENCE [LARGE SCALE GENOMIC DNA]</scope>
    <source>
        <strain evidence="2">StLB046</strain>
    </source>
</reference>
<dbReference type="EMBL" id="AP012157">
    <property type="protein sequence ID" value="BAK16563.1"/>
    <property type="molecule type" value="Genomic_DNA"/>
</dbReference>
<dbReference type="Proteomes" id="UP000006691">
    <property type="component" value="Chromosome"/>
</dbReference>
<dbReference type="HOGENOM" id="CLU_3030041_0_0_9"/>
<name>F2F5N0_SOLSS</name>
<dbReference type="RefSeq" id="WP_008407223.1">
    <property type="nucleotide sequence ID" value="NC_018065.1"/>
</dbReference>
<dbReference type="PATRIC" id="fig|1002809.3.peg.2166"/>
<evidence type="ECO:0000313" key="1">
    <source>
        <dbReference type="EMBL" id="BAK16563.1"/>
    </source>
</evidence>
<organism evidence="1 2">
    <name type="scientific">Solibacillus silvestris (strain StLB046)</name>
    <name type="common">Bacillus silvestris</name>
    <dbReference type="NCBI Taxonomy" id="1002809"/>
    <lineage>
        <taxon>Bacteria</taxon>
        <taxon>Bacillati</taxon>
        <taxon>Bacillota</taxon>
        <taxon>Bacilli</taxon>
        <taxon>Bacillales</taxon>
        <taxon>Caryophanaceae</taxon>
        <taxon>Solibacillus</taxon>
    </lineage>
</organism>